<comment type="caution">
    <text evidence="2">The sequence shown here is derived from an EMBL/GenBank/DDBJ whole genome shotgun (WGS) entry which is preliminary data.</text>
</comment>
<keyword evidence="3" id="KW-1185">Reference proteome</keyword>
<dbReference type="Proteomes" id="UP000284706">
    <property type="component" value="Unassembled WGS sequence"/>
</dbReference>
<name>A0A409WUD5_9AGAR</name>
<proteinExistence type="predicted"/>
<sequence>MWYIPKAAIRAIFYLYVLYTWVLSPTCSLPWVRGSEFCTIIKGRTPEFPGKFLPSPITNKLCQTSFLANFSVCSQFGSGGPSSSQQFNAPDSESIPISGKFHPHPSKLSPVLANTYDSKAFQREADDIISLLGEVYSTLQTHTFCGKDEAMDSLRAIYFFAKTSSFGLQKYRTRLLSSLNIILASTRCTETTARSFSIWRTFRLFFKRFSSRDMGSETYEPTLNDATRHTLDAYSHLEEGLSLLYSDVRENLLTLDAILEFFVDDLYNRSYPNAKEDLAFTSNQLRTRLGWNQPALSEAYGRLYALQQVGAIAKNLRLLVFSVENRLEKIQAIVIELDAVASEANIVDSPIPKKDIVNTLWSIALSLRDEVVI</sequence>
<dbReference type="AlphaFoldDB" id="A0A409WUD5"/>
<reference evidence="2 3" key="1">
    <citation type="journal article" date="2018" name="Evol. Lett.">
        <title>Horizontal gene cluster transfer increased hallucinogenic mushroom diversity.</title>
        <authorList>
            <person name="Reynolds H.T."/>
            <person name="Vijayakumar V."/>
            <person name="Gluck-Thaler E."/>
            <person name="Korotkin H.B."/>
            <person name="Matheny P.B."/>
            <person name="Slot J.C."/>
        </authorList>
    </citation>
    <scope>NUCLEOTIDE SEQUENCE [LARGE SCALE GENOMIC DNA]</scope>
    <source>
        <strain evidence="2 3">SRW20</strain>
    </source>
</reference>
<evidence type="ECO:0000313" key="3">
    <source>
        <dbReference type="Proteomes" id="UP000284706"/>
    </source>
</evidence>
<dbReference type="EMBL" id="NHYE01004794">
    <property type="protein sequence ID" value="PPQ82089.1"/>
    <property type="molecule type" value="Genomic_DNA"/>
</dbReference>
<gene>
    <name evidence="2" type="ORF">CVT26_011791</name>
</gene>
<protein>
    <submittedName>
        <fullName evidence="2">Uncharacterized protein</fullName>
    </submittedName>
</protein>
<evidence type="ECO:0000256" key="1">
    <source>
        <dbReference type="SAM" id="Phobius"/>
    </source>
</evidence>
<accession>A0A409WUD5</accession>
<keyword evidence="1" id="KW-1133">Transmembrane helix</keyword>
<evidence type="ECO:0000313" key="2">
    <source>
        <dbReference type="EMBL" id="PPQ82089.1"/>
    </source>
</evidence>
<dbReference type="InParanoid" id="A0A409WUD5"/>
<keyword evidence="1" id="KW-0472">Membrane</keyword>
<organism evidence="2 3">
    <name type="scientific">Gymnopilus dilepis</name>
    <dbReference type="NCBI Taxonomy" id="231916"/>
    <lineage>
        <taxon>Eukaryota</taxon>
        <taxon>Fungi</taxon>
        <taxon>Dikarya</taxon>
        <taxon>Basidiomycota</taxon>
        <taxon>Agaricomycotina</taxon>
        <taxon>Agaricomycetes</taxon>
        <taxon>Agaricomycetidae</taxon>
        <taxon>Agaricales</taxon>
        <taxon>Agaricineae</taxon>
        <taxon>Hymenogastraceae</taxon>
        <taxon>Gymnopilus</taxon>
    </lineage>
</organism>
<keyword evidence="1" id="KW-0812">Transmembrane</keyword>
<feature type="transmembrane region" description="Helical" evidence="1">
    <location>
        <begin position="12"/>
        <end position="32"/>
    </location>
</feature>
<dbReference type="OrthoDB" id="4179406at2759"/>